<organism evidence="1">
    <name type="scientific">Rhizophora mucronata</name>
    <name type="common">Asiatic mangrove</name>
    <dbReference type="NCBI Taxonomy" id="61149"/>
    <lineage>
        <taxon>Eukaryota</taxon>
        <taxon>Viridiplantae</taxon>
        <taxon>Streptophyta</taxon>
        <taxon>Embryophyta</taxon>
        <taxon>Tracheophyta</taxon>
        <taxon>Spermatophyta</taxon>
        <taxon>Magnoliopsida</taxon>
        <taxon>eudicotyledons</taxon>
        <taxon>Gunneridae</taxon>
        <taxon>Pentapetalae</taxon>
        <taxon>rosids</taxon>
        <taxon>fabids</taxon>
        <taxon>Malpighiales</taxon>
        <taxon>Rhizophoraceae</taxon>
        <taxon>Rhizophora</taxon>
    </lineage>
</organism>
<reference evidence="1" key="1">
    <citation type="submission" date="2018-02" db="EMBL/GenBank/DDBJ databases">
        <title>Rhizophora mucronata_Transcriptome.</title>
        <authorList>
            <person name="Meera S.P."/>
            <person name="Sreeshan A."/>
            <person name="Augustine A."/>
        </authorList>
    </citation>
    <scope>NUCLEOTIDE SEQUENCE</scope>
    <source>
        <tissue evidence="1">Leaf</tissue>
    </source>
</reference>
<protein>
    <submittedName>
        <fullName evidence="1">Uncharacterized protein</fullName>
    </submittedName>
</protein>
<proteinExistence type="predicted"/>
<name>A0A2P2L4N3_RHIMU</name>
<sequence>MEKHAAGARRTLKHKNFYPLACDAITAGLETPAEILFKKKGREEKEGTFYILLLSSSAGAQMKDSLKDRKEELRWRGGSVRSGL</sequence>
<evidence type="ECO:0000313" key="1">
    <source>
        <dbReference type="EMBL" id="MBX12945.1"/>
    </source>
</evidence>
<accession>A0A2P2L4N3</accession>
<dbReference type="AlphaFoldDB" id="A0A2P2L4N3"/>
<dbReference type="EMBL" id="GGEC01032461">
    <property type="protein sequence ID" value="MBX12945.1"/>
    <property type="molecule type" value="Transcribed_RNA"/>
</dbReference>